<dbReference type="Proteomes" id="UP000604046">
    <property type="component" value="Unassembled WGS sequence"/>
</dbReference>
<feature type="non-terminal residue" evidence="2">
    <location>
        <position position="411"/>
    </location>
</feature>
<accession>A0A812PW56</accession>
<keyword evidence="1" id="KW-0472">Membrane</keyword>
<organism evidence="2 3">
    <name type="scientific">Symbiodinium natans</name>
    <dbReference type="NCBI Taxonomy" id="878477"/>
    <lineage>
        <taxon>Eukaryota</taxon>
        <taxon>Sar</taxon>
        <taxon>Alveolata</taxon>
        <taxon>Dinophyceae</taxon>
        <taxon>Suessiales</taxon>
        <taxon>Symbiodiniaceae</taxon>
        <taxon>Symbiodinium</taxon>
    </lineage>
</organism>
<evidence type="ECO:0000313" key="2">
    <source>
        <dbReference type="EMBL" id="CAE7379431.1"/>
    </source>
</evidence>
<dbReference type="AlphaFoldDB" id="A0A812PW56"/>
<gene>
    <name evidence="2" type="primary">Abca1</name>
    <name evidence="2" type="ORF">SNAT2548_LOCUS20717</name>
</gene>
<keyword evidence="1" id="KW-0812">Transmembrane</keyword>
<protein>
    <submittedName>
        <fullName evidence="2">Abca1 protein</fullName>
    </submittedName>
</protein>
<feature type="transmembrane region" description="Helical" evidence="1">
    <location>
        <begin position="48"/>
        <end position="71"/>
    </location>
</feature>
<name>A0A812PW56_9DINO</name>
<dbReference type="EMBL" id="CAJNDS010002219">
    <property type="protein sequence ID" value="CAE7379431.1"/>
    <property type="molecule type" value="Genomic_DNA"/>
</dbReference>
<comment type="caution">
    <text evidence="2">The sequence shown here is derived from an EMBL/GenBank/DDBJ whole genome shotgun (WGS) entry which is preliminary data.</text>
</comment>
<evidence type="ECO:0000313" key="3">
    <source>
        <dbReference type="Proteomes" id="UP000604046"/>
    </source>
</evidence>
<reference evidence="2" key="1">
    <citation type="submission" date="2021-02" db="EMBL/GenBank/DDBJ databases">
        <authorList>
            <person name="Dougan E. K."/>
            <person name="Rhodes N."/>
            <person name="Thang M."/>
            <person name="Chan C."/>
        </authorList>
    </citation>
    <scope>NUCLEOTIDE SEQUENCE</scope>
</reference>
<sequence length="411" mass="45105">MMARMVAAPISAGTRHLVRLWYFPYQTVIGGLKIYAVFTLLQDVNMELFWMSPGLCLVLIPIGFLAGVLSMDSPSDLALAFNIFEDPRVSNGLMKIQAYAVLILHMIPMLLQGSPQAVAQNLAFNALGFFMVLDPLLDGAETLEQVFGTFTILGLARSCMGNVHLTHAICVGVLSNMIEGIVVRVLLRTLDAGLRVPPQGRLGVGDEKFLTGASPYALQQVLDLTRCREGRAALRHALHTLRRRLDRREQAVAQFLFLHYCAVQHKMGSAPLARILDFAAESNEGSAEPRHRANVLTVPSFKGSGEPSSSEPEGHPVTAVKEWVACESLSEKQGSRTLVAPQPFDPMPITNSGAPPTDGHSLGTVICMLILDAVLYQVLAWYIEKVKPGTLGLPQPWYFPVMRSYWFPPTE</sequence>
<dbReference type="OrthoDB" id="445449at2759"/>
<keyword evidence="1" id="KW-1133">Transmembrane helix</keyword>
<feature type="transmembrane region" description="Helical" evidence="1">
    <location>
        <begin position="20"/>
        <end position="42"/>
    </location>
</feature>
<keyword evidence="3" id="KW-1185">Reference proteome</keyword>
<proteinExistence type="predicted"/>
<evidence type="ECO:0000256" key="1">
    <source>
        <dbReference type="SAM" id="Phobius"/>
    </source>
</evidence>
<feature type="transmembrane region" description="Helical" evidence="1">
    <location>
        <begin position="92"/>
        <end position="111"/>
    </location>
</feature>